<dbReference type="AlphaFoldDB" id="D3V1K8"/>
<dbReference type="EMBL" id="FN667741">
    <property type="protein sequence ID" value="CBJ81552.1"/>
    <property type="molecule type" value="Genomic_DNA"/>
</dbReference>
<dbReference type="Proteomes" id="UP000002045">
    <property type="component" value="Chromosome"/>
</dbReference>
<feature type="transmembrane region" description="Helical" evidence="1">
    <location>
        <begin position="6"/>
        <end position="30"/>
    </location>
</feature>
<sequence>MINNAYNWLFINSFLVNALPISVKSFFFYINFPNQYQRYHYLCNIPVIQKTQLLFL</sequence>
<evidence type="ECO:0000256" key="1">
    <source>
        <dbReference type="SAM" id="Phobius"/>
    </source>
</evidence>
<proteinExistence type="predicted"/>
<organism evidence="2 3">
    <name type="scientific">Xenorhabdus bovienii (strain SS-2004)</name>
    <name type="common">Xenorhabdus nematophila subsp. bovienii</name>
    <dbReference type="NCBI Taxonomy" id="406818"/>
    <lineage>
        <taxon>Bacteria</taxon>
        <taxon>Pseudomonadati</taxon>
        <taxon>Pseudomonadota</taxon>
        <taxon>Gammaproteobacteria</taxon>
        <taxon>Enterobacterales</taxon>
        <taxon>Morganellaceae</taxon>
        <taxon>Xenorhabdus</taxon>
    </lineage>
</organism>
<evidence type="ECO:0000313" key="2">
    <source>
        <dbReference type="EMBL" id="CBJ81552.1"/>
    </source>
</evidence>
<dbReference type="HOGENOM" id="CLU_3013255_0_0_6"/>
<keyword evidence="1" id="KW-1133">Transmembrane helix</keyword>
<keyword evidence="1" id="KW-0472">Membrane</keyword>
<keyword evidence="1" id="KW-0812">Transmembrane</keyword>
<evidence type="ECO:0000313" key="3">
    <source>
        <dbReference type="Proteomes" id="UP000002045"/>
    </source>
</evidence>
<reference evidence="2" key="1">
    <citation type="journal article" date="2011" name="PLoS ONE">
        <title>The entomopathogenic bacterial endosymbionts xenorhabdus and photorhabdus: convergent lifestyles from divergent genomes.</title>
        <authorList>
            <person name="Chaston J.M."/>
            <person name="Suen G."/>
            <person name="Tucker S.L."/>
            <person name="Andersen A.W."/>
            <person name="Bhasin A."/>
            <person name="Bode E."/>
            <person name="Bode H.B."/>
            <person name="Brachmann A.O."/>
            <person name="Cowles C.E."/>
            <person name="Cowles K.N."/>
            <person name="Darby C."/>
            <person name="de Leon L."/>
            <person name="Drace K."/>
            <person name="Du Z."/>
            <person name="Givaudan A."/>
            <person name="Herbert Tran E.E."/>
            <person name="Jewell K.A."/>
            <person name="Knack J.J."/>
            <person name="Krasomil-Osterfeld K.C."/>
            <person name="Kukor R."/>
            <person name="Lanois A."/>
            <person name="Latreille P."/>
            <person name="Leimgruber N.K."/>
            <person name="Lipke C.M."/>
            <person name="Liu R."/>
            <person name="Lu X."/>
            <person name="Martens E.C."/>
            <person name="Marri P.R."/>
            <person name="Medigue C."/>
            <person name="Menard M.L."/>
            <person name="Miller N.M."/>
            <person name="Morales-Soto N."/>
            <person name="Norton S."/>
            <person name="Ogier J.C."/>
            <person name="Orchard S.S."/>
            <person name="Park D."/>
            <person name="Park Y."/>
            <person name="Qurollo B.A."/>
            <person name="Sugar D.R."/>
            <person name="Richards G.R."/>
            <person name="Rouy Z."/>
            <person name="Slominski B."/>
            <person name="Slominski K."/>
            <person name="Snyder H."/>
            <person name="Tjaden B.C."/>
            <person name="van der Hoeven R."/>
            <person name="Welch R.D."/>
            <person name="Wheeler C."/>
            <person name="Xiang B."/>
            <person name="Barbazuk B."/>
            <person name="Gaudriault S."/>
            <person name="Goodner B."/>
            <person name="Slater S.C."/>
            <person name="Forst S."/>
            <person name="Goldman B.S."/>
            <person name="Goodrich-Blair H."/>
        </authorList>
    </citation>
    <scope>NUCLEOTIDE SEQUENCE [LARGE SCALE GENOMIC DNA]</scope>
    <source>
        <strain evidence="2">SS-2004</strain>
    </source>
</reference>
<protein>
    <submittedName>
        <fullName evidence="2">Uncharacterized protein</fullName>
    </submittedName>
</protein>
<dbReference type="KEGG" id="xbo:XBJ1_2426"/>
<gene>
    <name evidence="2" type="ordered locus">XBJ1_2426</name>
</gene>
<accession>D3V1K8</accession>
<name>D3V1K8_XENBS</name>